<protein>
    <recommendedName>
        <fullName evidence="7">Glutamyl-Q tRNA(Asp) synthetase</fullName>
        <shortName evidence="7">Glu-Q-RSs</shortName>
        <ecNumber evidence="7">6.1.1.-</ecNumber>
    </recommendedName>
</protein>
<keyword evidence="4 7" id="KW-0862">Zinc</keyword>
<evidence type="ECO:0000256" key="5">
    <source>
        <dbReference type="ARBA" id="ARBA00022840"/>
    </source>
</evidence>
<comment type="function">
    <text evidence="7">Catalyzes the tRNA-independent activation of glutamate in presence of ATP and the subsequent transfer of glutamate onto a tRNA(Asp). Glutamate is transferred on the 2-amino-5-(4,5-dihydroxy-2-cyclopenten-1-yl) moiety of the queuosine in the wobble position of the QUC anticodon.</text>
</comment>
<sequence>MTVVGRYAPSPTGRLHLGNARTALLAWLQVRAAGGRFVLRVEDLDPQRSRPEHEARQLEELRWLGLDWDEGPDVGGPNGPYRQSERGDLYAAALAQLDTFACTCTRRELREVASAPHGAEPIYPGTCRAGPSRPGKPASQRWRVPSGEVWFDDQIAGRRGQDVAVEVGEFVLRRADGAWAYQLAVVVDDAAMGVTHVLRGADLIDSTARQILLQRSLGVPTPSFAHAPLIVGADGYKLNKRHGAPDLSALRAAGVDPRRVVAALAVSAGLLDTAHERDGVEPRELLADFDLARVPRDPGPLLGVPELAHAQPRPS</sequence>
<feature type="binding site" evidence="7">
    <location>
        <position position="127"/>
    </location>
    <ligand>
        <name>Zn(2+)</name>
        <dbReference type="ChEBI" id="CHEBI:29105"/>
    </ligand>
</feature>
<accession>A0A2S9YQE6</accession>
<dbReference type="NCBIfam" id="NF004315">
    <property type="entry name" value="PRK05710.1-4"/>
    <property type="match status" value="1"/>
</dbReference>
<proteinExistence type="inferred from homology"/>
<evidence type="ECO:0000313" key="11">
    <source>
        <dbReference type="Proteomes" id="UP000238823"/>
    </source>
</evidence>
<evidence type="ECO:0000259" key="9">
    <source>
        <dbReference type="Pfam" id="PF00749"/>
    </source>
</evidence>
<evidence type="ECO:0000256" key="6">
    <source>
        <dbReference type="ARBA" id="ARBA00023146"/>
    </source>
</evidence>
<feature type="binding site" evidence="7">
    <location>
        <position position="123"/>
    </location>
    <ligand>
        <name>Zn(2+)</name>
        <dbReference type="ChEBI" id="CHEBI:29105"/>
    </ligand>
</feature>
<dbReference type="InterPro" id="IPR000924">
    <property type="entry name" value="Glu/Gln-tRNA-synth"/>
</dbReference>
<feature type="domain" description="Glutamyl/glutaminyl-tRNA synthetase class Ib catalytic" evidence="9">
    <location>
        <begin position="3"/>
        <end position="264"/>
    </location>
</feature>
<dbReference type="RefSeq" id="WP_106090022.1">
    <property type="nucleotide sequence ID" value="NZ_PVNL01000057.1"/>
</dbReference>
<evidence type="ECO:0000256" key="8">
    <source>
        <dbReference type="RuleBase" id="RU363037"/>
    </source>
</evidence>
<dbReference type="EMBL" id="PVNL01000057">
    <property type="protein sequence ID" value="PRQ07313.1"/>
    <property type="molecule type" value="Genomic_DNA"/>
</dbReference>
<keyword evidence="2 7" id="KW-0479">Metal-binding</keyword>
<evidence type="ECO:0000256" key="4">
    <source>
        <dbReference type="ARBA" id="ARBA00022833"/>
    </source>
</evidence>
<dbReference type="GO" id="GO:0006400">
    <property type="term" value="P:tRNA modification"/>
    <property type="evidence" value="ECO:0007669"/>
    <property type="project" value="InterPro"/>
</dbReference>
<feature type="binding site" evidence="7">
    <location>
        <position position="102"/>
    </location>
    <ligand>
        <name>Zn(2+)</name>
        <dbReference type="ChEBI" id="CHEBI:29105"/>
    </ligand>
</feature>
<feature type="binding site" evidence="7">
    <location>
        <position position="42"/>
    </location>
    <ligand>
        <name>L-glutamate</name>
        <dbReference type="ChEBI" id="CHEBI:29985"/>
    </ligand>
</feature>
<reference evidence="10 11" key="1">
    <citation type="submission" date="2018-03" db="EMBL/GenBank/DDBJ databases">
        <title>Draft Genome Sequences of the Obligatory Marine Myxobacteria Enhygromyxa salina SWB007.</title>
        <authorList>
            <person name="Poehlein A."/>
            <person name="Moghaddam J.A."/>
            <person name="Harms H."/>
            <person name="Alanjari M."/>
            <person name="Koenig G.M."/>
            <person name="Daniel R."/>
            <person name="Schaeberle T.F."/>
        </authorList>
    </citation>
    <scope>NUCLEOTIDE SEQUENCE [LARGE SCALE GENOMIC DNA]</scope>
    <source>
        <strain evidence="10 11">SWB007</strain>
    </source>
</reference>
<feature type="short sequence motif" description="'HIGH' region" evidence="7">
    <location>
        <begin position="9"/>
        <end position="19"/>
    </location>
</feature>
<evidence type="ECO:0000256" key="1">
    <source>
        <dbReference type="ARBA" id="ARBA00022598"/>
    </source>
</evidence>
<feature type="binding site" evidence="7">
    <location>
        <position position="199"/>
    </location>
    <ligand>
        <name>L-glutamate</name>
        <dbReference type="ChEBI" id="CHEBI:29985"/>
    </ligand>
</feature>
<dbReference type="PANTHER" id="PTHR43311">
    <property type="entry name" value="GLUTAMATE--TRNA LIGASE"/>
    <property type="match status" value="1"/>
</dbReference>
<keyword evidence="8" id="KW-0648">Protein biosynthesis</keyword>
<dbReference type="InterPro" id="IPR014729">
    <property type="entry name" value="Rossmann-like_a/b/a_fold"/>
</dbReference>
<dbReference type="PRINTS" id="PR00987">
    <property type="entry name" value="TRNASYNTHGLU"/>
</dbReference>
<dbReference type="AlphaFoldDB" id="A0A2S9YQE6"/>
<dbReference type="Pfam" id="PF00749">
    <property type="entry name" value="tRNA-synt_1c"/>
    <property type="match status" value="1"/>
</dbReference>
<comment type="cofactor">
    <cofactor evidence="7">
        <name>Zn(2+)</name>
        <dbReference type="ChEBI" id="CHEBI:29105"/>
    </cofactor>
    <text evidence="7">Binds 1 zinc ion per subunit.</text>
</comment>
<organism evidence="10 11">
    <name type="scientific">Enhygromyxa salina</name>
    <dbReference type="NCBI Taxonomy" id="215803"/>
    <lineage>
        <taxon>Bacteria</taxon>
        <taxon>Pseudomonadati</taxon>
        <taxon>Myxococcota</taxon>
        <taxon>Polyangia</taxon>
        <taxon>Nannocystales</taxon>
        <taxon>Nannocystaceae</taxon>
        <taxon>Enhygromyxa</taxon>
    </lineage>
</organism>
<dbReference type="GO" id="GO:0005829">
    <property type="term" value="C:cytosol"/>
    <property type="evidence" value="ECO:0007669"/>
    <property type="project" value="TreeGrafter"/>
</dbReference>
<dbReference type="GO" id="GO:0006424">
    <property type="term" value="P:glutamyl-tRNA aminoacylation"/>
    <property type="evidence" value="ECO:0007669"/>
    <property type="project" value="InterPro"/>
</dbReference>
<comment type="similarity">
    <text evidence="7">Belongs to the class-I aminoacyl-tRNA synthetase family. GluQ subfamily.</text>
</comment>
<dbReference type="InterPro" id="IPR001412">
    <property type="entry name" value="aa-tRNA-synth_I_CS"/>
</dbReference>
<keyword evidence="3 7" id="KW-0547">Nucleotide-binding</keyword>
<evidence type="ECO:0000256" key="2">
    <source>
        <dbReference type="ARBA" id="ARBA00022723"/>
    </source>
</evidence>
<feature type="short sequence motif" description="'KMSKS' region" evidence="7">
    <location>
        <begin position="237"/>
        <end position="241"/>
    </location>
</feature>
<gene>
    <name evidence="10" type="primary">gltX2</name>
    <name evidence="7" type="synonym">gluQ</name>
    <name evidence="10" type="ORF">ENSA7_30230</name>
</gene>
<dbReference type="SUPFAM" id="SSF52374">
    <property type="entry name" value="Nucleotidylyl transferase"/>
    <property type="match status" value="1"/>
</dbReference>
<dbReference type="GO" id="GO:0004818">
    <property type="term" value="F:glutamate-tRNA ligase activity"/>
    <property type="evidence" value="ECO:0007669"/>
    <property type="project" value="TreeGrafter"/>
</dbReference>
<dbReference type="EC" id="6.1.1.-" evidence="7"/>
<keyword evidence="6 7" id="KW-0030">Aminoacyl-tRNA synthetase</keyword>
<evidence type="ECO:0000256" key="3">
    <source>
        <dbReference type="ARBA" id="ARBA00022741"/>
    </source>
</evidence>
<keyword evidence="5 7" id="KW-0067">ATP-binding</keyword>
<dbReference type="OrthoDB" id="9807503at2"/>
<evidence type="ECO:0000313" key="10">
    <source>
        <dbReference type="EMBL" id="PRQ07313.1"/>
    </source>
</evidence>
<name>A0A2S9YQE6_9BACT</name>
<dbReference type="NCBIfam" id="NF004314">
    <property type="entry name" value="PRK05710.1-3"/>
    <property type="match status" value="1"/>
</dbReference>
<dbReference type="NCBIfam" id="TIGR03838">
    <property type="entry name" value="queuosine_YadB"/>
    <property type="match status" value="1"/>
</dbReference>
<feature type="binding site" evidence="7">
    <location>
        <position position="181"/>
    </location>
    <ligand>
        <name>L-glutamate</name>
        <dbReference type="ChEBI" id="CHEBI:29985"/>
    </ligand>
</feature>
<dbReference type="InterPro" id="IPR022380">
    <property type="entry name" value="Glu-Q_tRNA(Asp)_Synthase"/>
</dbReference>
<dbReference type="Gene3D" id="3.40.50.620">
    <property type="entry name" value="HUPs"/>
    <property type="match status" value="1"/>
</dbReference>
<dbReference type="Proteomes" id="UP000238823">
    <property type="component" value="Unassembled WGS sequence"/>
</dbReference>
<dbReference type="HAMAP" id="MF_01428">
    <property type="entry name" value="Glu_Q_tRNA_synth"/>
    <property type="match status" value="1"/>
</dbReference>
<dbReference type="PANTHER" id="PTHR43311:SF1">
    <property type="entry name" value="GLUTAMYL-Q TRNA(ASP) SYNTHETASE"/>
    <property type="match status" value="1"/>
</dbReference>
<keyword evidence="1 7" id="KW-0436">Ligase</keyword>
<dbReference type="GO" id="GO:0005524">
    <property type="term" value="F:ATP binding"/>
    <property type="evidence" value="ECO:0007669"/>
    <property type="project" value="UniProtKB-KW"/>
</dbReference>
<feature type="binding site" evidence="7">
    <location>
        <position position="104"/>
    </location>
    <ligand>
        <name>Zn(2+)</name>
        <dbReference type="ChEBI" id="CHEBI:29105"/>
    </ligand>
</feature>
<comment type="caution">
    <text evidence="10">The sequence shown here is derived from an EMBL/GenBank/DDBJ whole genome shotgun (WGS) entry which is preliminary data.</text>
</comment>
<dbReference type="InterPro" id="IPR049940">
    <property type="entry name" value="GluQ/Sye"/>
</dbReference>
<dbReference type="InterPro" id="IPR020058">
    <property type="entry name" value="Glu/Gln-tRNA-synth_Ib_cat-dom"/>
</dbReference>
<feature type="binding site" evidence="7">
    <location>
        <position position="240"/>
    </location>
    <ligand>
        <name>ATP</name>
        <dbReference type="ChEBI" id="CHEBI:30616"/>
    </ligand>
</feature>
<evidence type="ECO:0000256" key="7">
    <source>
        <dbReference type="HAMAP-Rule" id="MF_01428"/>
    </source>
</evidence>
<dbReference type="PROSITE" id="PS00178">
    <property type="entry name" value="AA_TRNA_LIGASE_I"/>
    <property type="match status" value="1"/>
</dbReference>
<feature type="binding site" evidence="7">
    <location>
        <begin position="6"/>
        <end position="10"/>
    </location>
    <ligand>
        <name>L-glutamate</name>
        <dbReference type="ChEBI" id="CHEBI:29985"/>
    </ligand>
</feature>
<dbReference type="GO" id="GO:0008270">
    <property type="term" value="F:zinc ion binding"/>
    <property type="evidence" value="ECO:0007669"/>
    <property type="project" value="UniProtKB-UniRule"/>
</dbReference>